<evidence type="ECO:0000313" key="15">
    <source>
        <dbReference type="EMBL" id="PTD26295.1"/>
    </source>
</evidence>
<gene>
    <name evidence="15" type="ORF">CV103_04775</name>
</gene>
<evidence type="ECO:0000256" key="4">
    <source>
        <dbReference type="ARBA" id="ARBA00022496"/>
    </source>
</evidence>
<keyword evidence="7" id="KW-0406">Ion transport</keyword>
<proteinExistence type="inferred from homology"/>
<evidence type="ECO:0000256" key="7">
    <source>
        <dbReference type="ARBA" id="ARBA00023065"/>
    </source>
</evidence>
<evidence type="ECO:0000259" key="13">
    <source>
        <dbReference type="Pfam" id="PF00593"/>
    </source>
</evidence>
<evidence type="ECO:0000256" key="2">
    <source>
        <dbReference type="ARBA" id="ARBA00022448"/>
    </source>
</evidence>
<organism evidence="15 16">
    <name type="scientific">Edaphosphingomonas fennica</name>
    <dbReference type="NCBI Taxonomy" id="114404"/>
    <lineage>
        <taxon>Bacteria</taxon>
        <taxon>Pseudomonadati</taxon>
        <taxon>Pseudomonadota</taxon>
        <taxon>Alphaproteobacteria</taxon>
        <taxon>Sphingomonadales</taxon>
        <taxon>Rhizorhabdaceae</taxon>
        <taxon>Edaphosphingomonas</taxon>
    </lineage>
</organism>
<keyword evidence="8 12" id="KW-0798">TonB box</keyword>
<keyword evidence="16" id="KW-1185">Reference proteome</keyword>
<dbReference type="GO" id="GO:0009279">
    <property type="term" value="C:cell outer membrane"/>
    <property type="evidence" value="ECO:0007669"/>
    <property type="project" value="UniProtKB-SubCell"/>
</dbReference>
<keyword evidence="9 11" id="KW-0472">Membrane</keyword>
<evidence type="ECO:0000256" key="5">
    <source>
        <dbReference type="ARBA" id="ARBA00022692"/>
    </source>
</evidence>
<feature type="domain" description="TonB-dependent receptor-like beta-barrel" evidence="13">
    <location>
        <begin position="354"/>
        <end position="786"/>
    </location>
</feature>
<dbReference type="SUPFAM" id="SSF56935">
    <property type="entry name" value="Porins"/>
    <property type="match status" value="1"/>
</dbReference>
<name>A0A2T4I6V4_9SPHN</name>
<dbReference type="InterPro" id="IPR012910">
    <property type="entry name" value="Plug_dom"/>
</dbReference>
<keyword evidence="3 11" id="KW-1134">Transmembrane beta strand</keyword>
<dbReference type="Pfam" id="PF00593">
    <property type="entry name" value="TonB_dep_Rec_b-barrel"/>
    <property type="match status" value="1"/>
</dbReference>
<evidence type="ECO:0000256" key="10">
    <source>
        <dbReference type="ARBA" id="ARBA00023237"/>
    </source>
</evidence>
<evidence type="ECO:0000256" key="12">
    <source>
        <dbReference type="RuleBase" id="RU003357"/>
    </source>
</evidence>
<dbReference type="PROSITE" id="PS52016">
    <property type="entry name" value="TONB_DEPENDENT_REC_3"/>
    <property type="match status" value="1"/>
</dbReference>
<keyword evidence="2 11" id="KW-0813">Transport</keyword>
<dbReference type="GO" id="GO:0006826">
    <property type="term" value="P:iron ion transport"/>
    <property type="evidence" value="ECO:0007669"/>
    <property type="project" value="UniProtKB-KW"/>
</dbReference>
<dbReference type="EMBL" id="PHHF01000018">
    <property type="protein sequence ID" value="PTD26295.1"/>
    <property type="molecule type" value="Genomic_DNA"/>
</dbReference>
<evidence type="ECO:0000256" key="1">
    <source>
        <dbReference type="ARBA" id="ARBA00004571"/>
    </source>
</evidence>
<evidence type="ECO:0000256" key="3">
    <source>
        <dbReference type="ARBA" id="ARBA00022452"/>
    </source>
</evidence>
<evidence type="ECO:0000256" key="6">
    <source>
        <dbReference type="ARBA" id="ARBA00023004"/>
    </source>
</evidence>
<comment type="subcellular location">
    <subcellularLocation>
        <location evidence="1 11">Cell outer membrane</location>
        <topology evidence="1 11">Multi-pass membrane protein</topology>
    </subcellularLocation>
</comment>
<keyword evidence="10 11" id="KW-0998">Cell outer membrane</keyword>
<dbReference type="Proteomes" id="UP000241206">
    <property type="component" value="Unassembled WGS sequence"/>
</dbReference>
<dbReference type="AlphaFoldDB" id="A0A2T4I6V4"/>
<sequence length="822" mass="89142">MACDGKRGSVQFMMHSNAFCHGRVTSELVACAPTEQVDRAGRQGKGFCMTNRFWLGGVSALAMTLCASAAMAQDAAGTAPQSADASSDSLIGDIVVTAQRRSERLQDVPLSVTAVSGADLTRSRVNDASRLQLLSPGLTWGQQGADSFPAIRGVRTQLVSAQSDPVIGFYLDGVYQSRTQQQSIPLFDIARVEVQRGPQGTLYGRNTFGGNISVVTQLPTKDFEAGFNAAAGNYNLRQFDAFVNLPVSDTLQLRVAGYHSEHDGYVRSTTNPDVRFNDEDQSALRASLLYTPTERLEVQVHAGYWERNDAGGGAYGYKTVGTLIDPATGMRSINGVPYAVNPSVTNGSVFVNGVDIGVPVTGDEYHVQWDYQPTEYLREKYVNGQIGYDFGGVAIKSITGYTKFRSRRSGDLDQSSMVFPAAGVTAAFAGSGIQQPDTDVKTFSQELQLSSTDKGSPLQWIVGGYYFHDMVDELYSQVYTAPTATALSTRSRTEIDTKAYALYGQATYSIIPDTLRLTAGIRYSDETKDYVITNFTAPAGTFNFDTQTAARGAGQAKFNKVTWRAGVEFNATRDNMLYASVSTGFESGGINNNSNNALIPPSYAPQTVTAYEIGSKNKFADGRIILNASLFYNKYKDLQITILDPLTNLSYYSSAGAARSYGAEFELKTLPVDGLHVDLTAALLNAKFTKYVRPNPFGDTATVDLAGNRVPTSPTLKTTASISYDADLGDHGMISPRIDLLYSTKYYSTDYNTVLDLQKSYATVDASLRYTPESGSFYVEGFVNNLTDKAVIYSATLGGNARIQESFSPPRVWGVRLGASFR</sequence>
<dbReference type="InterPro" id="IPR000531">
    <property type="entry name" value="Beta-barrel_TonB"/>
</dbReference>
<evidence type="ECO:0000256" key="8">
    <source>
        <dbReference type="ARBA" id="ARBA00023077"/>
    </source>
</evidence>
<dbReference type="Pfam" id="PF07715">
    <property type="entry name" value="Plug"/>
    <property type="match status" value="1"/>
</dbReference>
<reference evidence="15 16" key="1">
    <citation type="submission" date="2017-11" db="EMBL/GenBank/DDBJ databases">
        <title>Sphingomonas oleivorans sp. nov., isolated from oil-contaminated soil.</title>
        <authorList>
            <person name="Wang L."/>
            <person name="Chen L."/>
        </authorList>
    </citation>
    <scope>NUCLEOTIDE SEQUENCE [LARGE SCALE GENOMIC DNA]</scope>
    <source>
        <strain evidence="15 16">K101</strain>
    </source>
</reference>
<keyword evidence="6" id="KW-0408">Iron</keyword>
<accession>A0A2T4I6V4</accession>
<dbReference type="Gene3D" id="2.40.170.20">
    <property type="entry name" value="TonB-dependent receptor, beta-barrel domain"/>
    <property type="match status" value="1"/>
</dbReference>
<evidence type="ECO:0000259" key="14">
    <source>
        <dbReference type="Pfam" id="PF07715"/>
    </source>
</evidence>
<evidence type="ECO:0000313" key="16">
    <source>
        <dbReference type="Proteomes" id="UP000241206"/>
    </source>
</evidence>
<evidence type="ECO:0000256" key="9">
    <source>
        <dbReference type="ARBA" id="ARBA00023136"/>
    </source>
</evidence>
<dbReference type="InterPro" id="IPR036942">
    <property type="entry name" value="Beta-barrel_TonB_sf"/>
</dbReference>
<evidence type="ECO:0000256" key="11">
    <source>
        <dbReference type="PROSITE-ProRule" id="PRU01360"/>
    </source>
</evidence>
<protein>
    <recommendedName>
        <fullName evidence="17">TonB-dependent receptor</fullName>
    </recommendedName>
</protein>
<keyword evidence="5 11" id="KW-0812">Transmembrane</keyword>
<feature type="domain" description="TonB-dependent receptor plug" evidence="14">
    <location>
        <begin position="105"/>
        <end position="210"/>
    </location>
</feature>
<comment type="similarity">
    <text evidence="11 12">Belongs to the TonB-dependent receptor family.</text>
</comment>
<dbReference type="PANTHER" id="PTHR32552">
    <property type="entry name" value="FERRICHROME IRON RECEPTOR-RELATED"/>
    <property type="match status" value="1"/>
</dbReference>
<keyword evidence="4" id="KW-0410">Iron transport</keyword>
<evidence type="ECO:0008006" key="17">
    <source>
        <dbReference type="Google" id="ProtNLM"/>
    </source>
</evidence>
<dbReference type="InterPro" id="IPR039426">
    <property type="entry name" value="TonB-dep_rcpt-like"/>
</dbReference>
<dbReference type="PANTHER" id="PTHR32552:SF81">
    <property type="entry name" value="TONB-DEPENDENT OUTER MEMBRANE RECEPTOR"/>
    <property type="match status" value="1"/>
</dbReference>
<comment type="caution">
    <text evidence="15">The sequence shown here is derived from an EMBL/GenBank/DDBJ whole genome shotgun (WGS) entry which is preliminary data.</text>
</comment>